<evidence type="ECO:0000313" key="1">
    <source>
        <dbReference type="EMBL" id="CCX33967.1"/>
    </source>
</evidence>
<name>U4LUS5_PYROM</name>
<dbReference type="Proteomes" id="UP000018144">
    <property type="component" value="Unassembled WGS sequence"/>
</dbReference>
<reference evidence="1 2" key="1">
    <citation type="journal article" date="2013" name="PLoS Genet.">
        <title>The genome and development-dependent transcriptomes of Pyronema confluens: a window into fungal evolution.</title>
        <authorList>
            <person name="Traeger S."/>
            <person name="Altegoer F."/>
            <person name="Freitag M."/>
            <person name="Gabaldon T."/>
            <person name="Kempken F."/>
            <person name="Kumar A."/>
            <person name="Marcet-Houben M."/>
            <person name="Poggeler S."/>
            <person name="Stajich J.E."/>
            <person name="Nowrousian M."/>
        </authorList>
    </citation>
    <scope>NUCLEOTIDE SEQUENCE [LARGE SCALE GENOMIC DNA]</scope>
    <source>
        <strain evidence="2">CBS 100304</strain>
        <tissue evidence="1">Vegetative mycelium</tissue>
    </source>
</reference>
<evidence type="ECO:0000313" key="2">
    <source>
        <dbReference type="Proteomes" id="UP000018144"/>
    </source>
</evidence>
<keyword evidence="2" id="KW-1185">Reference proteome</keyword>
<proteinExistence type="predicted"/>
<protein>
    <submittedName>
        <fullName evidence="1">Uncharacterized protein</fullName>
    </submittedName>
</protein>
<accession>U4LUS5</accession>
<organism evidence="1 2">
    <name type="scientific">Pyronema omphalodes (strain CBS 100304)</name>
    <name type="common">Pyronema confluens</name>
    <dbReference type="NCBI Taxonomy" id="1076935"/>
    <lineage>
        <taxon>Eukaryota</taxon>
        <taxon>Fungi</taxon>
        <taxon>Dikarya</taxon>
        <taxon>Ascomycota</taxon>
        <taxon>Pezizomycotina</taxon>
        <taxon>Pezizomycetes</taxon>
        <taxon>Pezizales</taxon>
        <taxon>Pyronemataceae</taxon>
        <taxon>Pyronema</taxon>
    </lineage>
</organism>
<sequence length="40" mass="4565">MFPLTVVNSFLRSNTIIYCANFGVKDFATLCFEVVEIKFS</sequence>
<dbReference type="EMBL" id="HF936260">
    <property type="protein sequence ID" value="CCX33967.1"/>
    <property type="molecule type" value="Genomic_DNA"/>
</dbReference>
<dbReference type="AlphaFoldDB" id="U4LUS5"/>
<gene>
    <name evidence="1" type="ORF">PCON_02230</name>
</gene>